<reference evidence="2" key="1">
    <citation type="journal article" date="2019" name="Int. J. Syst. Evol. Microbiol.">
        <title>The Global Catalogue of Microorganisms (GCM) 10K type strain sequencing project: providing services to taxonomists for standard genome sequencing and annotation.</title>
        <authorList>
            <consortium name="The Broad Institute Genomics Platform"/>
            <consortium name="The Broad Institute Genome Sequencing Center for Infectious Disease"/>
            <person name="Wu L."/>
            <person name="Ma J."/>
        </authorList>
    </citation>
    <scope>NUCLEOTIDE SEQUENCE [LARGE SCALE GENOMIC DNA]</scope>
    <source>
        <strain evidence="2">CCUG 51308</strain>
    </source>
</reference>
<dbReference type="EMBL" id="JBHTBR010000005">
    <property type="protein sequence ID" value="MFC7292566.1"/>
    <property type="molecule type" value="Genomic_DNA"/>
</dbReference>
<keyword evidence="2" id="KW-1185">Reference proteome</keyword>
<dbReference type="Proteomes" id="UP001596492">
    <property type="component" value="Unassembled WGS sequence"/>
</dbReference>
<evidence type="ECO:0000313" key="1">
    <source>
        <dbReference type="EMBL" id="MFC7292566.1"/>
    </source>
</evidence>
<sequence length="175" mass="18964">MSNIALFMPWSCNECLNKGVYREGMTLSHARFAIMAAFLLAFANPMAHAFAPASTDAADIPDPTAKKISGSKDYVPLFGIRASVTSGFTVAGFMAVDAGLHVEKSKVRKQVEAIKPRIMDAMRMAVTSYANGPYRDGYVPDLDILRARMQRAVDKQLGKGSTQVVLASVIIFNAD</sequence>
<proteinExistence type="predicted"/>
<comment type="caution">
    <text evidence="1">The sequence shown here is derived from an EMBL/GenBank/DDBJ whole genome shotgun (WGS) entry which is preliminary data.</text>
</comment>
<name>A0ABW2IN31_9PROT</name>
<organism evidence="1 2">
    <name type="scientific">Hirschia litorea</name>
    <dbReference type="NCBI Taxonomy" id="1199156"/>
    <lineage>
        <taxon>Bacteria</taxon>
        <taxon>Pseudomonadati</taxon>
        <taxon>Pseudomonadota</taxon>
        <taxon>Alphaproteobacteria</taxon>
        <taxon>Hyphomonadales</taxon>
        <taxon>Hyphomonadaceae</taxon>
        <taxon>Hirschia</taxon>
    </lineage>
</organism>
<accession>A0ABW2IN31</accession>
<gene>
    <name evidence="1" type="ORF">ACFQS8_13120</name>
</gene>
<evidence type="ECO:0008006" key="3">
    <source>
        <dbReference type="Google" id="ProtNLM"/>
    </source>
</evidence>
<protein>
    <recommendedName>
        <fullName evidence="3">Flagellar protein FliL</fullName>
    </recommendedName>
</protein>
<evidence type="ECO:0000313" key="2">
    <source>
        <dbReference type="Proteomes" id="UP001596492"/>
    </source>
</evidence>